<accession>A0A813JFY5</accession>
<protein>
    <submittedName>
        <fullName evidence="4">Uncharacterized protein</fullName>
    </submittedName>
</protein>
<evidence type="ECO:0000256" key="1">
    <source>
        <dbReference type="ARBA" id="ARBA00022737"/>
    </source>
</evidence>
<keyword evidence="1" id="KW-0677">Repeat</keyword>
<dbReference type="PROSITE" id="PS51257">
    <property type="entry name" value="PROKAR_LIPOPROTEIN"/>
    <property type="match status" value="1"/>
</dbReference>
<dbReference type="Pfam" id="PF01535">
    <property type="entry name" value="PPR"/>
    <property type="match status" value="2"/>
</dbReference>
<dbReference type="NCBIfam" id="TIGR00756">
    <property type="entry name" value="PPR"/>
    <property type="match status" value="3"/>
</dbReference>
<dbReference type="Gene3D" id="1.25.40.10">
    <property type="entry name" value="Tetratricopeptide repeat domain"/>
    <property type="match status" value="2"/>
</dbReference>
<gene>
    <name evidence="4" type="ORF">PGLA2088_LOCUS19509</name>
</gene>
<dbReference type="AlphaFoldDB" id="A0A813JFY5"/>
<dbReference type="EMBL" id="CAJNNW010025134">
    <property type="protein sequence ID" value="CAE8675713.1"/>
    <property type="molecule type" value="Genomic_DNA"/>
</dbReference>
<feature type="repeat" description="PPR" evidence="2">
    <location>
        <begin position="130"/>
        <end position="164"/>
    </location>
</feature>
<dbReference type="PANTHER" id="PTHR47941">
    <property type="entry name" value="PENTATRICOPEPTIDE REPEAT-CONTAINING PROTEIN 3, MITOCHONDRIAL"/>
    <property type="match status" value="1"/>
</dbReference>
<evidence type="ECO:0000313" key="5">
    <source>
        <dbReference type="Proteomes" id="UP000626109"/>
    </source>
</evidence>
<dbReference type="InterPro" id="IPR011990">
    <property type="entry name" value="TPR-like_helical_dom_sf"/>
</dbReference>
<feature type="repeat" description="PPR" evidence="2">
    <location>
        <begin position="235"/>
        <end position="269"/>
    </location>
</feature>
<feature type="compositionally biased region" description="Acidic residues" evidence="3">
    <location>
        <begin position="502"/>
        <end position="522"/>
    </location>
</feature>
<name>A0A813JFY5_POLGL</name>
<evidence type="ECO:0000313" key="4">
    <source>
        <dbReference type="EMBL" id="CAE8675713.1"/>
    </source>
</evidence>
<dbReference type="InterPro" id="IPR002885">
    <property type="entry name" value="PPR_rpt"/>
</dbReference>
<feature type="repeat" description="PPR" evidence="2">
    <location>
        <begin position="165"/>
        <end position="199"/>
    </location>
</feature>
<proteinExistence type="predicted"/>
<feature type="region of interest" description="Disordered" evidence="3">
    <location>
        <begin position="705"/>
        <end position="736"/>
    </location>
</feature>
<dbReference type="Proteomes" id="UP000626109">
    <property type="component" value="Unassembled WGS sequence"/>
</dbReference>
<evidence type="ECO:0000256" key="2">
    <source>
        <dbReference type="PROSITE-ProRule" id="PRU00708"/>
    </source>
</evidence>
<reference evidence="4" key="1">
    <citation type="submission" date="2021-02" db="EMBL/GenBank/DDBJ databases">
        <authorList>
            <person name="Dougan E. K."/>
            <person name="Rhodes N."/>
            <person name="Thang M."/>
            <person name="Chan C."/>
        </authorList>
    </citation>
    <scope>NUCLEOTIDE SEQUENCE</scope>
</reference>
<feature type="repeat" description="PPR" evidence="2">
    <location>
        <begin position="57"/>
        <end position="91"/>
    </location>
</feature>
<feature type="region of interest" description="Disordered" evidence="3">
    <location>
        <begin position="502"/>
        <end position="526"/>
    </location>
</feature>
<comment type="caution">
    <text evidence="4">The sequence shown here is derived from an EMBL/GenBank/DDBJ whole genome shotgun (WGS) entry which is preliminary data.</text>
</comment>
<sequence length="809" mass="90163">MAKRGIVPGSICYLMMVVACNRSNPPEIDMAKLYMRKGEDFMRLEVTGAKFERIYDPSYLYNTMMAGYARVGRLEDSFTILGSMRQAGIRPGPVTFQIMQHACRFHADAAQEIRQLLRVMVMDQMGVEPETANYNTLIASYAATGQLTSALSVANRMRESGILWDRWTYSHLINAVVTSEQVELALRLLAKMRKDGVRPGPEHYTIAFVGLARAGYYEDAARVFRRMLTIGGIANQYSYNMMIGVNCQRADMVAALEVRDGMEQAGFAADIMTFRILLEGYNAQTDYNSTLELQDPLAALREKLNRVLLDGASMPAARVLAQEQLGNWQGWMKAYYLLIDAAVYNGEWPRAVLILEELVENGLPINYAKHARLLQDAKSSVRFGSLQEYKGTRSAVPVEAWSDADEEQKQALRAQEKWSSQVPNVQVGIVPSVGAAGVATFSGPGMAMTRRDLEGTVRIPPHVFSAHFYPGWLDGGRASAEEESADPAEIFHRMLDEFQEEEEEEVEAYEFEDEEDEDDDSDERSRKASREAYRILYAYHHETVHRRPLVSISLNLNRPLVGRVASESIKSLKKLFDTFGRPRSGPRAPVFVFMRPASASLEALLLMMAGAAAFPDSVFLLRSEDSAGVAALAQQCRDRNDRPLSFSLASMLSGLPAAALVNTRLLIANGEDVMATSCYDFDEALRVSLVDEHDRSQGELQVAVEQSQGLAVEQDETEESDRRPVPAPAPAPTGSKPSVWAAWLKRQCLHQLIRHDGRKLRLDGLVHRPALSEAELFRARGTQNGQVSVDLWLEEEKGEKGIASFFAGF</sequence>
<evidence type="ECO:0000256" key="3">
    <source>
        <dbReference type="SAM" id="MobiDB-lite"/>
    </source>
</evidence>
<dbReference type="Pfam" id="PF13041">
    <property type="entry name" value="PPR_2"/>
    <property type="match status" value="2"/>
</dbReference>
<organism evidence="4 5">
    <name type="scientific">Polarella glacialis</name>
    <name type="common">Dinoflagellate</name>
    <dbReference type="NCBI Taxonomy" id="89957"/>
    <lineage>
        <taxon>Eukaryota</taxon>
        <taxon>Sar</taxon>
        <taxon>Alveolata</taxon>
        <taxon>Dinophyceae</taxon>
        <taxon>Suessiales</taxon>
        <taxon>Suessiaceae</taxon>
        <taxon>Polarella</taxon>
    </lineage>
</organism>
<dbReference type="PROSITE" id="PS51375">
    <property type="entry name" value="PPR"/>
    <property type="match status" value="4"/>
</dbReference>